<evidence type="ECO:0000313" key="2">
    <source>
        <dbReference type="Proteomes" id="UP000054279"/>
    </source>
</evidence>
<protein>
    <submittedName>
        <fullName evidence="1">Multicopper oxidase</fullName>
    </submittedName>
</protein>
<dbReference type="EMBL" id="KN837199">
    <property type="protein sequence ID" value="KIJ34443.1"/>
    <property type="molecule type" value="Genomic_DNA"/>
</dbReference>
<proteinExistence type="predicted"/>
<dbReference type="HOGENOM" id="CLU_2905623_0_0_1"/>
<evidence type="ECO:0000313" key="1">
    <source>
        <dbReference type="EMBL" id="KIJ34443.1"/>
    </source>
</evidence>
<reference evidence="1 2" key="1">
    <citation type="submission" date="2014-06" db="EMBL/GenBank/DDBJ databases">
        <title>Evolutionary Origins and Diversification of the Mycorrhizal Mutualists.</title>
        <authorList>
            <consortium name="DOE Joint Genome Institute"/>
            <consortium name="Mycorrhizal Genomics Consortium"/>
            <person name="Kohler A."/>
            <person name="Kuo A."/>
            <person name="Nagy L.G."/>
            <person name="Floudas D."/>
            <person name="Copeland A."/>
            <person name="Barry K.W."/>
            <person name="Cichocki N."/>
            <person name="Veneault-Fourrey C."/>
            <person name="LaButti K."/>
            <person name="Lindquist E.A."/>
            <person name="Lipzen A."/>
            <person name="Lundell T."/>
            <person name="Morin E."/>
            <person name="Murat C."/>
            <person name="Riley R."/>
            <person name="Ohm R."/>
            <person name="Sun H."/>
            <person name="Tunlid A."/>
            <person name="Henrissat B."/>
            <person name="Grigoriev I.V."/>
            <person name="Hibbett D.S."/>
            <person name="Martin F."/>
        </authorList>
    </citation>
    <scope>NUCLEOTIDE SEQUENCE [LARGE SCALE GENOMIC DNA]</scope>
    <source>
        <strain evidence="1 2">SS14</strain>
    </source>
</reference>
<keyword evidence="2" id="KW-1185">Reference proteome</keyword>
<gene>
    <name evidence="1" type="ORF">M422DRAFT_263398</name>
</gene>
<dbReference type="OrthoDB" id="2121828at2759"/>
<organism evidence="1 2">
    <name type="scientific">Sphaerobolus stellatus (strain SS14)</name>
    <dbReference type="NCBI Taxonomy" id="990650"/>
    <lineage>
        <taxon>Eukaryota</taxon>
        <taxon>Fungi</taxon>
        <taxon>Dikarya</taxon>
        <taxon>Basidiomycota</taxon>
        <taxon>Agaricomycotina</taxon>
        <taxon>Agaricomycetes</taxon>
        <taxon>Phallomycetidae</taxon>
        <taxon>Geastrales</taxon>
        <taxon>Sphaerobolaceae</taxon>
        <taxon>Sphaerobolus</taxon>
    </lineage>
</organism>
<name>A0A0C9TVV3_SPHS4</name>
<dbReference type="AlphaFoldDB" id="A0A0C9TVV3"/>
<dbReference type="Proteomes" id="UP000054279">
    <property type="component" value="Unassembled WGS sequence"/>
</dbReference>
<sequence length="62" mass="7037">MDLREISGLAYTHLTYCDGIRGVIVIYDPNDPLKHLYDVDNENTVITLTDGYHTPAIELTEQ</sequence>
<accession>A0A0C9TVV3</accession>